<sequence length="99" mass="11623">MFKAFLFTTLTLVTTIFSLQSLASCEQQDQNIAYKNTREFIRIKKVVNEVGTKKVGKDLKKQINSLFNQTRNYYFQSKCLSLRHQQLGILMELKELKKL</sequence>
<keyword evidence="1" id="KW-0732">Signal</keyword>
<keyword evidence="3" id="KW-1185">Reference proteome</keyword>
<dbReference type="EMBL" id="QDKL01000003">
    <property type="protein sequence ID" value="RZF21085.1"/>
    <property type="molecule type" value="Genomic_DNA"/>
</dbReference>
<dbReference type="Proteomes" id="UP000443582">
    <property type="component" value="Unassembled WGS sequence"/>
</dbReference>
<evidence type="ECO:0000313" key="2">
    <source>
        <dbReference type="EMBL" id="RZF21085.1"/>
    </source>
</evidence>
<gene>
    <name evidence="2" type="ORF">DAY19_13985</name>
</gene>
<evidence type="ECO:0000256" key="1">
    <source>
        <dbReference type="SAM" id="SignalP"/>
    </source>
</evidence>
<accession>A0ABY0IDQ6</accession>
<evidence type="ECO:0000313" key="3">
    <source>
        <dbReference type="Proteomes" id="UP000443582"/>
    </source>
</evidence>
<comment type="caution">
    <text evidence="2">The sequence shown here is derived from an EMBL/GenBank/DDBJ whole genome shotgun (WGS) entry which is preliminary data.</text>
</comment>
<evidence type="ECO:0008006" key="4">
    <source>
        <dbReference type="Google" id="ProtNLM"/>
    </source>
</evidence>
<dbReference type="RefSeq" id="WP_133296981.1">
    <property type="nucleotide sequence ID" value="NZ_QDKL01000003.1"/>
</dbReference>
<dbReference type="PROSITE" id="PS51257">
    <property type="entry name" value="PROKAR_LIPOPROTEIN"/>
    <property type="match status" value="1"/>
</dbReference>
<organism evidence="2 3">
    <name type="scientific">Halobacteriovorax vibrionivorans</name>
    <dbReference type="NCBI Taxonomy" id="2152716"/>
    <lineage>
        <taxon>Bacteria</taxon>
        <taxon>Pseudomonadati</taxon>
        <taxon>Bdellovibrionota</taxon>
        <taxon>Bacteriovoracia</taxon>
        <taxon>Bacteriovoracales</taxon>
        <taxon>Halobacteriovoraceae</taxon>
        <taxon>Halobacteriovorax</taxon>
    </lineage>
</organism>
<name>A0ABY0IDQ6_9BACT</name>
<feature type="chain" id="PRO_5046602902" description="Lipoprotein" evidence="1">
    <location>
        <begin position="24"/>
        <end position="99"/>
    </location>
</feature>
<protein>
    <recommendedName>
        <fullName evidence="4">Lipoprotein</fullName>
    </recommendedName>
</protein>
<reference evidence="3" key="1">
    <citation type="journal article" date="2019" name="Int. J. Syst. Evol. Microbiol.">
        <title>Halobacteriovorax valvorus sp. nov., a novel prokaryotic predator isolated from coastal seawater of China.</title>
        <authorList>
            <person name="Chen M.-X."/>
        </authorList>
    </citation>
    <scope>NUCLEOTIDE SEQUENCE [LARGE SCALE GENOMIC DNA]</scope>
    <source>
        <strain evidence="3">BL9</strain>
    </source>
</reference>
<proteinExistence type="predicted"/>
<feature type="signal peptide" evidence="1">
    <location>
        <begin position="1"/>
        <end position="23"/>
    </location>
</feature>